<feature type="domain" description="RWD" evidence="15">
    <location>
        <begin position="13"/>
        <end position="127"/>
    </location>
</feature>
<evidence type="ECO:0000256" key="12">
    <source>
        <dbReference type="PROSITE-ProRule" id="PRU10141"/>
    </source>
</evidence>
<evidence type="ECO:0000259" key="15">
    <source>
        <dbReference type="PROSITE" id="PS50908"/>
    </source>
</evidence>
<dbReference type="Pfam" id="PF00069">
    <property type="entry name" value="Pkinase"/>
    <property type="match status" value="3"/>
</dbReference>
<organism evidence="16">
    <name type="scientific">Phallusia mammillata</name>
    <dbReference type="NCBI Taxonomy" id="59560"/>
    <lineage>
        <taxon>Eukaryota</taxon>
        <taxon>Metazoa</taxon>
        <taxon>Chordata</taxon>
        <taxon>Tunicata</taxon>
        <taxon>Ascidiacea</taxon>
        <taxon>Phlebobranchia</taxon>
        <taxon>Ascidiidae</taxon>
        <taxon>Phallusia</taxon>
    </lineage>
</organism>
<dbReference type="CDD" id="cd14046">
    <property type="entry name" value="STKc_EIF2AK4_GCN2_rpt2"/>
    <property type="match status" value="1"/>
</dbReference>
<feature type="compositionally biased region" description="Polar residues" evidence="13">
    <location>
        <begin position="662"/>
        <end position="672"/>
    </location>
</feature>
<dbReference type="InterPro" id="IPR036621">
    <property type="entry name" value="Anticodon-bd_dom_sf"/>
</dbReference>
<feature type="binding site" evidence="11 12">
    <location>
        <position position="576"/>
    </location>
    <ligand>
        <name>ATP</name>
        <dbReference type="ChEBI" id="CHEBI:30616"/>
    </ligand>
</feature>
<keyword evidence="3" id="KW-0808">Transferase</keyword>
<dbReference type="InterPro" id="IPR016255">
    <property type="entry name" value="Gcn2"/>
</dbReference>
<dbReference type="PANTHER" id="PTHR11042">
    <property type="entry name" value="EUKARYOTIC TRANSLATION INITIATION FACTOR 2-ALPHA KINASE EIF2-ALPHA KINASE -RELATED"/>
    <property type="match status" value="1"/>
</dbReference>
<name>A0A6F9DCH5_9ASCI</name>
<keyword evidence="4 11" id="KW-0547">Nucleotide-binding</keyword>
<dbReference type="GO" id="GO:1990625">
    <property type="term" value="P:negative regulation of cytoplasmic translational initiation in response to stress"/>
    <property type="evidence" value="ECO:0007669"/>
    <property type="project" value="TreeGrafter"/>
</dbReference>
<dbReference type="EC" id="2.7.11.1" evidence="1"/>
<feature type="domain" description="Protein kinase" evidence="14">
    <location>
        <begin position="230"/>
        <end position="488"/>
    </location>
</feature>
<evidence type="ECO:0000256" key="8">
    <source>
        <dbReference type="ARBA" id="ARBA00047899"/>
    </source>
</evidence>
<dbReference type="Gene3D" id="3.30.200.20">
    <property type="entry name" value="Phosphorylase Kinase, domain 1"/>
    <property type="match status" value="1"/>
</dbReference>
<dbReference type="Pfam" id="PF13393">
    <property type="entry name" value="tRNA-synt_His"/>
    <property type="match status" value="1"/>
</dbReference>
<keyword evidence="6 11" id="KW-0067">ATP-binding</keyword>
<dbReference type="FunFam" id="3.30.200.20:FF:000308">
    <property type="entry name" value="Eukaryotic translation initiation factor 2-alpha kinase 4"/>
    <property type="match status" value="1"/>
</dbReference>
<dbReference type="InterPro" id="IPR000719">
    <property type="entry name" value="Prot_kinase_dom"/>
</dbReference>
<dbReference type="PROSITE" id="PS00107">
    <property type="entry name" value="PROTEIN_KINASE_ATP"/>
    <property type="match status" value="1"/>
</dbReference>
<sequence>MTEEESYSDRQADELESLESIFGSDVKDLRKNDAWKVKRPPEFLLHLQPQESMGGDKAVHVYIDMKVKFPPTYPDCCPDIKFESPHGLSSDVVNKLEQEVTKLSKSMVGEVMMFQLAQYIQEYLHKHNVPQFASIHEEMVQNQQKQMEKVAKEEKKKRELLRRQEEIQRKQIEEELARRQEEERKIRKQERKEKDHNRNISEGSGGSMDTDHKFVGVIEVKFPGKQPRSVHLGQCLGKKRSGDAMTIVGMETNTGELVVNKQWKIPCPVGKSLLTNAERAKIDKCLKAINTIEQELQSLMKLSHDHIVSYIGMKSTQCENFIEVDILQEYIRGISLQQKMLSKERIALETVRIYTEQMLQALSYLHRKSVVHKNFHAKSVFLDSNGHIKIANYSIGKRLQDLYMESHIEQPGVRFSEDRIPARITKKGDILRMGMVVISLALGHSVADYPPEIPSTLPQVFIDFLERCLVVEDRLRFSASELLEHEFIKPPVGSNLELQSENYAIISNLEDVKQWEAKNEEDELEFEHSSPENISRPVQLSRLHSEFEELDWLGKGGYGDVVKVRNKLDGRNYAIKRIHLNPHRSQFNKKITREVKLLSRLNHENVVRYYNSWIETIQCNADEISTSSSNIETLSEAKKVENSRNSLGIADDIEKLAPPPVQSSSGWSISTEDISRVEDVDDEDDDEDDLFKTNWKEPNDLSSDSILFDHDGDSESSSDDNSVKMQSSTIESTTMETSASSNELISRRFLYIQMEYCEKSTLRQTIDAGVCHDQDRMWRLFREILEGLVHVHEQGMIHRDLKPQNIFLDKNDHIKIGDFGLATSHSRGLSNGTPEESGSRSEPESSMLTGDIGTTLYVAPELLTSGRRTVYSQKVDIYSLGIIFMEMVHVGLLTKMERVKVLTSLRKPAIIFPEDFDEVKYERECKITKWCLNHDPAQRPTASELLKCRLVPTPVLEENEVLEAVHEMLSDPRSKPYRLVIDAVFSQAESPVTSVIYDIDTLTQKQQHSVAGSVAQQQVHDKIAAILKHHGAVTVNLPLLNTRQNTEIQNSEAATLLDVAGAIVSLPYNLRVPFARYISCTDIFSVKRYAIDKVFRARRVRGSRPKELWECAFDIVTPTVGGLVPDAEVISAVAEIISHFPTLAARKYEVRINHLLALQAIFTYCGLDEEHHHQALNALASCDRASKSQVETCLSSLPINHQQVATLCSFALTQGDLAKIQLTLKSIIRNKHSQSSAIARQAIHELEAIRKHLSAIHMELPLVFDLGFIHKYHFHYNGIVFQVSAEIQKKKRTAIDILAVGGRYDVLVESMSYLRLDNLNGSMDESKNPQKHVTGVSIAIEKIVASVVTTGKEALAQNNTESDQDRKLRHSSIDVLVCAIGRSQLLSQRLGILKSLWDAGISAETPYDRNPQSSVQDMQEFAQQRGVSHLVYITEKESGMATVKSLNGETNGKSSDRKVPVQQLLDYLNKKIGHVDDTTSINSVVKPSSTVYPTASDAQASQNSASHHGGTRQLNLEVVAPEKLAFNVRRRIDYEIRTKLSSLPLLSHISNKTRVCAFAVELPSNVLKSMATSLDVRNTEEEFNTSVAKFTQDNPRYKKYISNIAERISEVSFAQQIPFVILYSYKDDGYYLLV</sequence>
<dbReference type="SUPFAM" id="SSF54495">
    <property type="entry name" value="UBC-like"/>
    <property type="match status" value="1"/>
</dbReference>
<keyword evidence="2" id="KW-0723">Serine/threonine-protein kinase</keyword>
<evidence type="ECO:0000256" key="10">
    <source>
        <dbReference type="PIRSR" id="PIRSR000660-1"/>
    </source>
</evidence>
<dbReference type="SMART" id="SM00591">
    <property type="entry name" value="RWD"/>
    <property type="match status" value="1"/>
</dbReference>
<evidence type="ECO:0000256" key="9">
    <source>
        <dbReference type="ARBA" id="ARBA00048679"/>
    </source>
</evidence>
<dbReference type="GO" id="GO:0005634">
    <property type="term" value="C:nucleus"/>
    <property type="evidence" value="ECO:0007669"/>
    <property type="project" value="TreeGrafter"/>
</dbReference>
<dbReference type="InterPro" id="IPR024435">
    <property type="entry name" value="HisRS-related_dom"/>
</dbReference>
<dbReference type="Gene3D" id="3.10.110.10">
    <property type="entry name" value="Ubiquitin Conjugating Enzyme"/>
    <property type="match status" value="1"/>
</dbReference>
<dbReference type="Gene3D" id="3.30.930.10">
    <property type="entry name" value="Bira Bifunctional Protein, Domain 2"/>
    <property type="match status" value="1"/>
</dbReference>
<evidence type="ECO:0000256" key="13">
    <source>
        <dbReference type="SAM" id="MobiDB-lite"/>
    </source>
</evidence>
<keyword evidence="16" id="KW-0648">Protein biosynthesis</keyword>
<comment type="similarity">
    <text evidence="7">Belongs to the protein kinase superfamily. Ser/Thr protein kinase family. GCN2 subfamily.</text>
</comment>
<feature type="binding site" evidence="11">
    <location>
        <begin position="553"/>
        <end position="561"/>
    </location>
    <ligand>
        <name>ATP</name>
        <dbReference type="ChEBI" id="CHEBI:30616"/>
    </ligand>
</feature>
<dbReference type="InterPro" id="IPR050339">
    <property type="entry name" value="CC_SR_Kinase"/>
</dbReference>
<dbReference type="InterPro" id="IPR017441">
    <property type="entry name" value="Protein_kinase_ATP_BS"/>
</dbReference>
<evidence type="ECO:0000256" key="2">
    <source>
        <dbReference type="ARBA" id="ARBA00022527"/>
    </source>
</evidence>
<evidence type="ECO:0000256" key="11">
    <source>
        <dbReference type="PIRSR" id="PIRSR000660-2"/>
    </source>
</evidence>
<comment type="catalytic activity">
    <reaction evidence="8">
        <text>L-threonyl-[protein] + ATP = O-phospho-L-threonyl-[protein] + ADP + H(+)</text>
        <dbReference type="Rhea" id="RHEA:46608"/>
        <dbReference type="Rhea" id="RHEA-COMP:11060"/>
        <dbReference type="Rhea" id="RHEA-COMP:11605"/>
        <dbReference type="ChEBI" id="CHEBI:15378"/>
        <dbReference type="ChEBI" id="CHEBI:30013"/>
        <dbReference type="ChEBI" id="CHEBI:30616"/>
        <dbReference type="ChEBI" id="CHEBI:61977"/>
        <dbReference type="ChEBI" id="CHEBI:456216"/>
        <dbReference type="EC" id="2.7.11.1"/>
    </reaction>
</comment>
<dbReference type="SUPFAM" id="SSF55681">
    <property type="entry name" value="Class II aaRS and biotin synthetases"/>
    <property type="match status" value="1"/>
</dbReference>
<dbReference type="InterPro" id="IPR011009">
    <property type="entry name" value="Kinase-like_dom_sf"/>
</dbReference>
<dbReference type="SMART" id="SM00220">
    <property type="entry name" value="S_TKc"/>
    <property type="match status" value="1"/>
</dbReference>
<dbReference type="PANTHER" id="PTHR11042:SF136">
    <property type="entry name" value="EIF-2-ALPHA KINASE GCN2"/>
    <property type="match status" value="1"/>
</dbReference>
<proteinExistence type="evidence at transcript level"/>
<dbReference type="FunFam" id="3.10.110.10:FF:000057">
    <property type="entry name" value="eukaryotic translation initiation factor 2-alpha kinase 4"/>
    <property type="match status" value="1"/>
</dbReference>
<dbReference type="InterPro" id="IPR041715">
    <property type="entry name" value="HisRS-like_core"/>
</dbReference>
<evidence type="ECO:0000259" key="14">
    <source>
        <dbReference type="PROSITE" id="PS50011"/>
    </source>
</evidence>
<dbReference type="InterPro" id="IPR045864">
    <property type="entry name" value="aa-tRNA-synth_II/BPL/LPL"/>
</dbReference>
<dbReference type="GO" id="GO:0005524">
    <property type="term" value="F:ATP binding"/>
    <property type="evidence" value="ECO:0007669"/>
    <property type="project" value="UniProtKB-UniRule"/>
</dbReference>
<feature type="region of interest" description="Disordered" evidence="13">
    <location>
        <begin position="825"/>
        <end position="847"/>
    </location>
</feature>
<dbReference type="Pfam" id="PF05773">
    <property type="entry name" value="RWD"/>
    <property type="match status" value="1"/>
</dbReference>
<reference evidence="16" key="1">
    <citation type="submission" date="2020-04" db="EMBL/GenBank/DDBJ databases">
        <authorList>
            <person name="Neveu A P."/>
        </authorList>
    </citation>
    <scope>NUCLEOTIDE SEQUENCE</scope>
    <source>
        <tissue evidence="16">Whole embryo</tissue>
    </source>
</reference>
<dbReference type="EMBL" id="LR784781">
    <property type="protein sequence ID" value="CAB3241542.1"/>
    <property type="molecule type" value="mRNA"/>
</dbReference>
<dbReference type="InterPro" id="IPR008271">
    <property type="entry name" value="Ser/Thr_kinase_AS"/>
</dbReference>
<dbReference type="PROSITE" id="PS50011">
    <property type="entry name" value="PROTEIN_KINASE_DOM"/>
    <property type="match status" value="2"/>
</dbReference>
<dbReference type="Pfam" id="PF12745">
    <property type="entry name" value="HGTP_anticodon2"/>
    <property type="match status" value="1"/>
</dbReference>
<dbReference type="PROSITE" id="PS00108">
    <property type="entry name" value="PROTEIN_KINASE_ST"/>
    <property type="match status" value="1"/>
</dbReference>
<dbReference type="InterPro" id="IPR006575">
    <property type="entry name" value="RWD_dom"/>
</dbReference>
<dbReference type="GO" id="GO:0003743">
    <property type="term" value="F:translation initiation factor activity"/>
    <property type="evidence" value="ECO:0007669"/>
    <property type="project" value="UniProtKB-KW"/>
</dbReference>
<evidence type="ECO:0000256" key="5">
    <source>
        <dbReference type="ARBA" id="ARBA00022777"/>
    </source>
</evidence>
<evidence type="ECO:0000256" key="4">
    <source>
        <dbReference type="ARBA" id="ARBA00022741"/>
    </source>
</evidence>
<feature type="compositionally biased region" description="Basic and acidic residues" evidence="13">
    <location>
        <begin position="178"/>
        <end position="199"/>
    </location>
</feature>
<feature type="compositionally biased region" description="Low complexity" evidence="13">
    <location>
        <begin position="727"/>
        <end position="738"/>
    </location>
</feature>
<dbReference type="GO" id="GO:0000077">
    <property type="term" value="P:DNA damage checkpoint signaling"/>
    <property type="evidence" value="ECO:0007669"/>
    <property type="project" value="InterPro"/>
</dbReference>
<feature type="domain" description="Protein kinase" evidence="14">
    <location>
        <begin position="547"/>
        <end position="956"/>
    </location>
</feature>
<evidence type="ECO:0000256" key="7">
    <source>
        <dbReference type="ARBA" id="ARBA00037982"/>
    </source>
</evidence>
<dbReference type="Gene3D" id="3.40.50.800">
    <property type="entry name" value="Anticodon-binding domain"/>
    <property type="match status" value="1"/>
</dbReference>
<feature type="compositionally biased region" description="Basic and acidic residues" evidence="13">
    <location>
        <begin position="690"/>
        <end position="699"/>
    </location>
</feature>
<dbReference type="GO" id="GO:0004694">
    <property type="term" value="F:eukaryotic translation initiation factor 2alpha kinase activity"/>
    <property type="evidence" value="ECO:0007669"/>
    <property type="project" value="InterPro"/>
</dbReference>
<feature type="region of interest" description="Disordered" evidence="13">
    <location>
        <begin position="651"/>
        <end position="738"/>
    </location>
</feature>
<evidence type="ECO:0000256" key="6">
    <source>
        <dbReference type="ARBA" id="ARBA00022840"/>
    </source>
</evidence>
<feature type="active site" description="Proton acceptor" evidence="10">
    <location>
        <position position="800"/>
    </location>
</feature>
<evidence type="ECO:0000313" key="16">
    <source>
        <dbReference type="EMBL" id="CAB3241542.1"/>
    </source>
</evidence>
<keyword evidence="16" id="KW-0396">Initiation factor</keyword>
<dbReference type="PIRSF" id="PIRSF000660">
    <property type="entry name" value="Ser/Thr_PK_GCN2"/>
    <property type="match status" value="1"/>
</dbReference>
<dbReference type="InterPro" id="IPR016135">
    <property type="entry name" value="UBQ-conjugating_enzyme/RWD"/>
</dbReference>
<feature type="region of interest" description="Disordered" evidence="13">
    <location>
        <begin position="178"/>
        <end position="211"/>
    </location>
</feature>
<dbReference type="PROSITE" id="PS50908">
    <property type="entry name" value="RWD"/>
    <property type="match status" value="1"/>
</dbReference>
<gene>
    <name evidence="16" type="primary">Eif2ak4</name>
</gene>
<comment type="catalytic activity">
    <reaction evidence="9">
        <text>L-seryl-[protein] + ATP = O-phospho-L-seryl-[protein] + ADP + H(+)</text>
        <dbReference type="Rhea" id="RHEA:17989"/>
        <dbReference type="Rhea" id="RHEA-COMP:9863"/>
        <dbReference type="Rhea" id="RHEA-COMP:11604"/>
        <dbReference type="ChEBI" id="CHEBI:15378"/>
        <dbReference type="ChEBI" id="CHEBI:29999"/>
        <dbReference type="ChEBI" id="CHEBI:30616"/>
        <dbReference type="ChEBI" id="CHEBI:83421"/>
        <dbReference type="ChEBI" id="CHEBI:456216"/>
        <dbReference type="EC" id="2.7.11.1"/>
    </reaction>
</comment>
<dbReference type="GO" id="GO:0005829">
    <property type="term" value="C:cytosol"/>
    <property type="evidence" value="ECO:0007669"/>
    <property type="project" value="TreeGrafter"/>
</dbReference>
<evidence type="ECO:0000256" key="1">
    <source>
        <dbReference type="ARBA" id="ARBA00012513"/>
    </source>
</evidence>
<feature type="compositionally biased region" description="Acidic residues" evidence="13">
    <location>
        <begin position="679"/>
        <end position="689"/>
    </location>
</feature>
<accession>A0A6F9DCH5</accession>
<evidence type="ECO:0000256" key="3">
    <source>
        <dbReference type="ARBA" id="ARBA00022679"/>
    </source>
</evidence>
<keyword evidence="5 16" id="KW-0418">Kinase</keyword>
<dbReference type="SUPFAM" id="SSF56112">
    <property type="entry name" value="Protein kinase-like (PK-like)"/>
    <property type="match status" value="2"/>
</dbReference>
<dbReference type="Gene3D" id="1.10.510.10">
    <property type="entry name" value="Transferase(Phosphotransferase) domain 1"/>
    <property type="match status" value="2"/>
</dbReference>
<protein>
    <recommendedName>
        <fullName evidence="1">non-specific serine/threonine protein kinase</fullName>
        <ecNumber evidence="1">2.7.11.1</ecNumber>
    </recommendedName>
</protein>
<dbReference type="CDD" id="cd23823">
    <property type="entry name" value="RWD_GCN2"/>
    <property type="match status" value="1"/>
</dbReference>